<name>A0AAZ1XRD9_OREAU</name>
<organism evidence="1 2">
    <name type="scientific">Oreochromis aureus</name>
    <name type="common">Israeli tilapia</name>
    <name type="synonym">Chromis aureus</name>
    <dbReference type="NCBI Taxonomy" id="47969"/>
    <lineage>
        <taxon>Eukaryota</taxon>
        <taxon>Metazoa</taxon>
        <taxon>Chordata</taxon>
        <taxon>Craniata</taxon>
        <taxon>Vertebrata</taxon>
        <taxon>Euteleostomi</taxon>
        <taxon>Actinopterygii</taxon>
        <taxon>Neopterygii</taxon>
        <taxon>Teleostei</taxon>
        <taxon>Neoteleostei</taxon>
        <taxon>Acanthomorphata</taxon>
        <taxon>Ovalentaria</taxon>
        <taxon>Cichlomorphae</taxon>
        <taxon>Cichliformes</taxon>
        <taxon>Cichlidae</taxon>
        <taxon>African cichlids</taxon>
        <taxon>Pseudocrenilabrinae</taxon>
        <taxon>Oreochromini</taxon>
        <taxon>Oreochromis</taxon>
    </lineage>
</organism>
<keyword evidence="2" id="KW-1185">Reference proteome</keyword>
<dbReference type="AlphaFoldDB" id="A0AAZ1XRD9"/>
<reference evidence="1" key="2">
    <citation type="submission" date="2025-08" db="UniProtKB">
        <authorList>
            <consortium name="Ensembl"/>
        </authorList>
    </citation>
    <scope>IDENTIFICATION</scope>
</reference>
<dbReference type="Ensembl" id="ENSOABT00000083047.1">
    <property type="protein sequence ID" value="ENSOABP00000070130.1"/>
    <property type="gene ID" value="ENSOABG00000039095.1"/>
</dbReference>
<evidence type="ECO:0000313" key="2">
    <source>
        <dbReference type="Proteomes" id="UP000472276"/>
    </source>
</evidence>
<reference evidence="1" key="3">
    <citation type="submission" date="2025-09" db="UniProtKB">
        <authorList>
            <consortium name="Ensembl"/>
        </authorList>
    </citation>
    <scope>IDENTIFICATION</scope>
</reference>
<dbReference type="Proteomes" id="UP000472276">
    <property type="component" value="Unassembled WGS sequence"/>
</dbReference>
<accession>A0AAZ1XRD9</accession>
<proteinExistence type="predicted"/>
<sequence length="68" mass="7660">HFLQCCAVSHSYIQTIVHEHGSGSIPLWGCLAAGGALRLQKHKHINQISNYRDLCALWYLAQRTQLVC</sequence>
<reference evidence="2" key="1">
    <citation type="submission" date="2020-03" db="EMBL/GenBank/DDBJ databases">
        <title>Evolution of repeat sequences and sex chromosomes of tilapia species revealed by chromosome-level genomes.</title>
        <authorList>
            <person name="Xu L."/>
            <person name="Tao W."/>
            <person name="Wang D."/>
            <person name="Zhou Q."/>
        </authorList>
    </citation>
    <scope>NUCLEOTIDE SEQUENCE [LARGE SCALE GENOMIC DNA]</scope>
    <source>
        <strain evidence="2">Israel</strain>
    </source>
</reference>
<protein>
    <submittedName>
        <fullName evidence="1">Uncharacterized protein</fullName>
    </submittedName>
</protein>
<evidence type="ECO:0000313" key="1">
    <source>
        <dbReference type="Ensembl" id="ENSOABP00000070130.1"/>
    </source>
</evidence>